<evidence type="ECO:0000313" key="1">
    <source>
        <dbReference type="EMBL" id="MCE3531964.1"/>
    </source>
</evidence>
<reference evidence="1 2" key="1">
    <citation type="journal article" date="2024" name="Pathogens">
        <title>Characterization of a Novel Species of Legionella Isolated from a Healthcare Facility: Legionella resiliens sp. nov.</title>
        <authorList>
            <person name="Cristino S."/>
            <person name="Pascale M.R."/>
            <person name="Marino F."/>
            <person name="Derelitto C."/>
            <person name="Salaris S."/>
            <person name="Orsini M."/>
            <person name="Squarzoni S."/>
            <person name="Grottola A."/>
            <person name="Girolamini L."/>
        </authorList>
    </citation>
    <scope>NUCLEOTIDE SEQUENCE [LARGE SCALE GENOMIC DNA]</scope>
    <source>
        <strain evidence="1 2">8cVS16</strain>
    </source>
</reference>
<keyword evidence="2" id="KW-1185">Reference proteome</keyword>
<dbReference type="RefSeq" id="WP_232890617.1">
    <property type="nucleotide sequence ID" value="NZ_JAJSPM010000005.1"/>
</dbReference>
<protein>
    <submittedName>
        <fullName evidence="1">Uncharacterized protein</fullName>
    </submittedName>
</protein>
<organism evidence="1 2">
    <name type="scientific">Legionella resiliens</name>
    <dbReference type="NCBI Taxonomy" id="2905958"/>
    <lineage>
        <taxon>Bacteria</taxon>
        <taxon>Pseudomonadati</taxon>
        <taxon>Pseudomonadota</taxon>
        <taxon>Gammaproteobacteria</taxon>
        <taxon>Legionellales</taxon>
        <taxon>Legionellaceae</taxon>
        <taxon>Legionella</taxon>
    </lineage>
</organism>
<accession>A0ABS8X1U8</accession>
<name>A0ABS8X1U8_9GAMM</name>
<sequence length="249" mass="28821">MTAGIFNTIKQCLNNFCDNYLKTPIDGYIYVPFMENEISEKMRKDIQTFRDNSASRFKNKNFVILYHNTCDLANLAPNTKIYVLGHGIDCYPDRKLSSTLDNPNLPYEELKHLPFHDWAYTVSGGKKAITIDEISKRMIADGLTKTDSITIKLWFCDPSNKAYIIARRFVEGFANYSNSLRVDYYENKILYSPTIRDGEMHKWARDEKTGQVVRASSIRASLFSKNHSDENETNMQACNEQVEETRYIV</sequence>
<dbReference type="Proteomes" id="UP001320170">
    <property type="component" value="Unassembled WGS sequence"/>
</dbReference>
<gene>
    <name evidence="1" type="ORF">LXO92_06215</name>
</gene>
<proteinExistence type="predicted"/>
<dbReference type="EMBL" id="JAJTND010000004">
    <property type="protein sequence ID" value="MCE3531964.1"/>
    <property type="molecule type" value="Genomic_DNA"/>
</dbReference>
<comment type="caution">
    <text evidence="1">The sequence shown here is derived from an EMBL/GenBank/DDBJ whole genome shotgun (WGS) entry which is preliminary data.</text>
</comment>
<evidence type="ECO:0000313" key="2">
    <source>
        <dbReference type="Proteomes" id="UP001320170"/>
    </source>
</evidence>